<accession>A0ACC1UAZ0</accession>
<gene>
    <name evidence="1" type="ORF">F5876DRAFT_73118</name>
</gene>
<protein>
    <submittedName>
        <fullName evidence="1">Uncharacterized protein</fullName>
    </submittedName>
</protein>
<keyword evidence="2" id="KW-1185">Reference proteome</keyword>
<evidence type="ECO:0000313" key="2">
    <source>
        <dbReference type="Proteomes" id="UP001163835"/>
    </source>
</evidence>
<name>A0ACC1UAZ0_9AGAR</name>
<dbReference type="Proteomes" id="UP001163835">
    <property type="component" value="Unassembled WGS sequence"/>
</dbReference>
<proteinExistence type="predicted"/>
<evidence type="ECO:0000313" key="1">
    <source>
        <dbReference type="EMBL" id="KAJ3814287.1"/>
    </source>
</evidence>
<reference evidence="1" key="1">
    <citation type="submission" date="2022-09" db="EMBL/GenBank/DDBJ databases">
        <title>A Global Phylogenomic Analysis of the Shiitake Genus Lentinula.</title>
        <authorList>
            <consortium name="DOE Joint Genome Institute"/>
            <person name="Sierra-Patev S."/>
            <person name="Min B."/>
            <person name="Naranjo-Ortiz M."/>
            <person name="Looney B."/>
            <person name="Konkel Z."/>
            <person name="Slot J.C."/>
            <person name="Sakamoto Y."/>
            <person name="Steenwyk J.L."/>
            <person name="Rokas A."/>
            <person name="Carro J."/>
            <person name="Camarero S."/>
            <person name="Ferreira P."/>
            <person name="Molpeceres G."/>
            <person name="Ruiz-Duenas F.J."/>
            <person name="Serrano A."/>
            <person name="Henrissat B."/>
            <person name="Drula E."/>
            <person name="Hughes K.W."/>
            <person name="Mata J.L."/>
            <person name="Ishikawa N.K."/>
            <person name="Vargas-Isla R."/>
            <person name="Ushijima S."/>
            <person name="Smith C.A."/>
            <person name="Ahrendt S."/>
            <person name="Andreopoulos W."/>
            <person name="He G."/>
            <person name="Labutti K."/>
            <person name="Lipzen A."/>
            <person name="Ng V."/>
            <person name="Riley R."/>
            <person name="Sandor L."/>
            <person name="Barry K."/>
            <person name="Martinez A.T."/>
            <person name="Xiao Y."/>
            <person name="Gibbons J.G."/>
            <person name="Terashima K."/>
            <person name="Grigoriev I.V."/>
            <person name="Hibbett D.S."/>
        </authorList>
    </citation>
    <scope>NUCLEOTIDE SEQUENCE</scope>
    <source>
        <strain evidence="1">TMI1499</strain>
    </source>
</reference>
<comment type="caution">
    <text evidence="1">The sequence shown here is derived from an EMBL/GenBank/DDBJ whole genome shotgun (WGS) entry which is preliminary data.</text>
</comment>
<dbReference type="EMBL" id="MU794972">
    <property type="protein sequence ID" value="KAJ3814287.1"/>
    <property type="molecule type" value="Genomic_DNA"/>
</dbReference>
<organism evidence="1 2">
    <name type="scientific">Lentinula aff. lateritia</name>
    <dbReference type="NCBI Taxonomy" id="2804960"/>
    <lineage>
        <taxon>Eukaryota</taxon>
        <taxon>Fungi</taxon>
        <taxon>Dikarya</taxon>
        <taxon>Basidiomycota</taxon>
        <taxon>Agaricomycotina</taxon>
        <taxon>Agaricomycetes</taxon>
        <taxon>Agaricomycetidae</taxon>
        <taxon>Agaricales</taxon>
        <taxon>Marasmiineae</taxon>
        <taxon>Omphalotaceae</taxon>
        <taxon>Lentinula</taxon>
    </lineage>
</organism>
<sequence>MNGKLPSYSPMTSILSSSPDSSPTHGHGPRATPYQININDDPCATVELPAQSTTRSALTPLRKHHKLLKDGTGNEVWPESVEQIFVDGLRAYYASTISQNHTARTSDAAIPGRSRLRNAFLVQHLAQYGIERSRKQVASHLQVLKNMWRADGNLSNYRLVSGSDSSSEQRSNFQGPTERHPSPSLSYSSISSSGSSSHKPSLIMTSPESWSRLVTSHYSSPGSSAHSRPSQSFEMSRIVLPTQSTQRRNFLKADEMSEVVNRGISMSTALIYPEQTPRTTMIHRQEPPNCTQQLKHHELQLDSLIGSMQSTFTSISGIEQALAEEDPAFVSDHKAQNHQRHQLHKSMSVPLSSFYHSPATSIVTSEKPLAAPITPSKLYLFTDAMLPLIVNLEKLPGDGVAYLCLQLDVPKPQATSSLSKKSLSGFGVQLEATYPVTRSPFTNYKCITQVWGVSSDLNNSAQTIGFPGIKQKPLAPSPYMLRREVLVAQTPHKIPEDQVPMSCLARQEAVVTLSEQAPSRSSDRRLVMLYFPDSALSSCQLLEQGAMMIHQELSFSGQTFLRMTYNLNRQEQLPAAKLLWWERLPTTPPVISITSLNKPTPSQWLNEPHIQLHAECSEPHCSMEDTHSPPQSFAPYL</sequence>